<evidence type="ECO:0000313" key="1">
    <source>
        <dbReference type="EMBL" id="KAF9647161.1"/>
    </source>
</evidence>
<sequence>MSSFSNDRSTTCSPLRRSGSFLSLSELSGSCSKLDPYVSVQGFIDNREKPFKHLNRSSSLGNNKSTPKITKPETPPAYYHPHSPKTPSPLSGLHQTTYETYRPSFPRSKPQPDLYKLAITARMRSSFQIQQEREFVLEQQRRQQLDAGFRIGSPLALSIMNATRDLEVLVASQQRDADGDIPMSDCPASSWVTVSLPGEDWEMVDCCC</sequence>
<dbReference type="EMBL" id="MU118040">
    <property type="protein sequence ID" value="KAF9647161.1"/>
    <property type="molecule type" value="Genomic_DNA"/>
</dbReference>
<reference evidence="1" key="1">
    <citation type="submission" date="2019-10" db="EMBL/GenBank/DDBJ databases">
        <authorList>
            <consortium name="DOE Joint Genome Institute"/>
            <person name="Kuo A."/>
            <person name="Miyauchi S."/>
            <person name="Kiss E."/>
            <person name="Drula E."/>
            <person name="Kohler A."/>
            <person name="Sanchez-Garcia M."/>
            <person name="Andreopoulos B."/>
            <person name="Barry K.W."/>
            <person name="Bonito G."/>
            <person name="Buee M."/>
            <person name="Carver A."/>
            <person name="Chen C."/>
            <person name="Cichocki N."/>
            <person name="Clum A."/>
            <person name="Culley D."/>
            <person name="Crous P.W."/>
            <person name="Fauchery L."/>
            <person name="Girlanda M."/>
            <person name="Hayes R."/>
            <person name="Keri Z."/>
            <person name="Labutti K."/>
            <person name="Lipzen A."/>
            <person name="Lombard V."/>
            <person name="Magnuson J."/>
            <person name="Maillard F."/>
            <person name="Morin E."/>
            <person name="Murat C."/>
            <person name="Nolan M."/>
            <person name="Ohm R."/>
            <person name="Pangilinan J."/>
            <person name="Pereira M."/>
            <person name="Perotto S."/>
            <person name="Peter M."/>
            <person name="Riley R."/>
            <person name="Sitrit Y."/>
            <person name="Stielow B."/>
            <person name="Szollosi G."/>
            <person name="Zifcakova L."/>
            <person name="Stursova M."/>
            <person name="Spatafora J.W."/>
            <person name="Tedersoo L."/>
            <person name="Vaario L.-M."/>
            <person name="Yamada A."/>
            <person name="Yan M."/>
            <person name="Wang P."/>
            <person name="Xu J."/>
            <person name="Bruns T."/>
            <person name="Baldrian P."/>
            <person name="Vilgalys R."/>
            <person name="Henrissat B."/>
            <person name="Grigoriev I.V."/>
            <person name="Hibbett D."/>
            <person name="Nagy L.G."/>
            <person name="Martin F.M."/>
        </authorList>
    </citation>
    <scope>NUCLEOTIDE SEQUENCE</scope>
    <source>
        <strain evidence="1">P2</strain>
    </source>
</reference>
<organism evidence="1 2">
    <name type="scientific">Thelephora ganbajun</name>
    <name type="common">Ganba fungus</name>
    <dbReference type="NCBI Taxonomy" id="370292"/>
    <lineage>
        <taxon>Eukaryota</taxon>
        <taxon>Fungi</taxon>
        <taxon>Dikarya</taxon>
        <taxon>Basidiomycota</taxon>
        <taxon>Agaricomycotina</taxon>
        <taxon>Agaricomycetes</taxon>
        <taxon>Thelephorales</taxon>
        <taxon>Thelephoraceae</taxon>
        <taxon>Thelephora</taxon>
    </lineage>
</organism>
<proteinExistence type="predicted"/>
<reference evidence="1" key="2">
    <citation type="journal article" date="2020" name="Nat. Commun.">
        <title>Large-scale genome sequencing of mycorrhizal fungi provides insights into the early evolution of symbiotic traits.</title>
        <authorList>
            <person name="Miyauchi S."/>
            <person name="Kiss E."/>
            <person name="Kuo A."/>
            <person name="Drula E."/>
            <person name="Kohler A."/>
            <person name="Sanchez-Garcia M."/>
            <person name="Morin E."/>
            <person name="Andreopoulos B."/>
            <person name="Barry K.W."/>
            <person name="Bonito G."/>
            <person name="Buee M."/>
            <person name="Carver A."/>
            <person name="Chen C."/>
            <person name="Cichocki N."/>
            <person name="Clum A."/>
            <person name="Culley D."/>
            <person name="Crous P.W."/>
            <person name="Fauchery L."/>
            <person name="Girlanda M."/>
            <person name="Hayes R.D."/>
            <person name="Keri Z."/>
            <person name="LaButti K."/>
            <person name="Lipzen A."/>
            <person name="Lombard V."/>
            <person name="Magnuson J."/>
            <person name="Maillard F."/>
            <person name="Murat C."/>
            <person name="Nolan M."/>
            <person name="Ohm R.A."/>
            <person name="Pangilinan J."/>
            <person name="Pereira M.F."/>
            <person name="Perotto S."/>
            <person name="Peter M."/>
            <person name="Pfister S."/>
            <person name="Riley R."/>
            <person name="Sitrit Y."/>
            <person name="Stielow J.B."/>
            <person name="Szollosi G."/>
            <person name="Zifcakova L."/>
            <person name="Stursova M."/>
            <person name="Spatafora J.W."/>
            <person name="Tedersoo L."/>
            <person name="Vaario L.M."/>
            <person name="Yamada A."/>
            <person name="Yan M."/>
            <person name="Wang P."/>
            <person name="Xu J."/>
            <person name="Bruns T."/>
            <person name="Baldrian P."/>
            <person name="Vilgalys R."/>
            <person name="Dunand C."/>
            <person name="Henrissat B."/>
            <person name="Grigoriev I.V."/>
            <person name="Hibbett D."/>
            <person name="Nagy L.G."/>
            <person name="Martin F.M."/>
        </authorList>
    </citation>
    <scope>NUCLEOTIDE SEQUENCE</scope>
    <source>
        <strain evidence="1">P2</strain>
    </source>
</reference>
<accession>A0ACB6ZDC6</accession>
<evidence type="ECO:0000313" key="2">
    <source>
        <dbReference type="Proteomes" id="UP000886501"/>
    </source>
</evidence>
<name>A0ACB6ZDC6_THEGA</name>
<comment type="caution">
    <text evidence="1">The sequence shown here is derived from an EMBL/GenBank/DDBJ whole genome shotgun (WGS) entry which is preliminary data.</text>
</comment>
<gene>
    <name evidence="1" type="ORF">BDM02DRAFT_3188238</name>
</gene>
<dbReference type="Proteomes" id="UP000886501">
    <property type="component" value="Unassembled WGS sequence"/>
</dbReference>
<protein>
    <submittedName>
        <fullName evidence="1">Uncharacterized protein</fullName>
    </submittedName>
</protein>
<keyword evidence="2" id="KW-1185">Reference proteome</keyword>